<evidence type="ECO:0000313" key="3">
    <source>
        <dbReference type="Proteomes" id="UP000050794"/>
    </source>
</evidence>
<feature type="region of interest" description="Disordered" evidence="1">
    <location>
        <begin position="16"/>
        <end position="40"/>
    </location>
</feature>
<evidence type="ECO:0000313" key="4">
    <source>
        <dbReference type="WBParaSite" id="TCNE_0001183301-mRNA-1"/>
    </source>
</evidence>
<reference evidence="2 3" key="2">
    <citation type="submission" date="2018-11" db="EMBL/GenBank/DDBJ databases">
        <authorList>
            <consortium name="Pathogen Informatics"/>
        </authorList>
    </citation>
    <scope>NUCLEOTIDE SEQUENCE [LARGE SCALE GENOMIC DNA]</scope>
</reference>
<evidence type="ECO:0000256" key="1">
    <source>
        <dbReference type="SAM" id="MobiDB-lite"/>
    </source>
</evidence>
<reference evidence="4" key="1">
    <citation type="submission" date="2016-06" db="UniProtKB">
        <authorList>
            <consortium name="WormBaseParasite"/>
        </authorList>
    </citation>
    <scope>IDENTIFICATION</scope>
</reference>
<organism evidence="3 4">
    <name type="scientific">Toxocara canis</name>
    <name type="common">Canine roundworm</name>
    <dbReference type="NCBI Taxonomy" id="6265"/>
    <lineage>
        <taxon>Eukaryota</taxon>
        <taxon>Metazoa</taxon>
        <taxon>Ecdysozoa</taxon>
        <taxon>Nematoda</taxon>
        <taxon>Chromadorea</taxon>
        <taxon>Rhabditida</taxon>
        <taxon>Spirurina</taxon>
        <taxon>Ascaridomorpha</taxon>
        <taxon>Ascaridoidea</taxon>
        <taxon>Toxocaridae</taxon>
        <taxon>Toxocara</taxon>
    </lineage>
</organism>
<dbReference type="Proteomes" id="UP000050794">
    <property type="component" value="Unassembled WGS sequence"/>
</dbReference>
<evidence type="ECO:0000313" key="2">
    <source>
        <dbReference type="EMBL" id="VDM43154.1"/>
    </source>
</evidence>
<protein>
    <submittedName>
        <fullName evidence="2 4">Uncharacterized protein</fullName>
    </submittedName>
</protein>
<name>A0A183UTL3_TOXCA</name>
<proteinExistence type="predicted"/>
<accession>A0A183UTL3</accession>
<sequence>MTLIERASNRIGRRLAETAASLQAGKRNKRETSGRVMRANSKRNEGMRAWIVCITLHYCIKRLAARIVQARRERAVQKAGAMRMNAK</sequence>
<dbReference type="EMBL" id="UYWY01021006">
    <property type="protein sequence ID" value="VDM43154.1"/>
    <property type="molecule type" value="Genomic_DNA"/>
</dbReference>
<dbReference type="AlphaFoldDB" id="A0A183UTL3"/>
<keyword evidence="3" id="KW-1185">Reference proteome</keyword>
<gene>
    <name evidence="2" type="ORF">TCNE_LOCUS11833</name>
</gene>
<dbReference type="WBParaSite" id="TCNE_0001183301-mRNA-1">
    <property type="protein sequence ID" value="TCNE_0001183301-mRNA-1"/>
    <property type="gene ID" value="TCNE_0001183301"/>
</dbReference>